<keyword evidence="2" id="KW-1185">Reference proteome</keyword>
<protein>
    <submittedName>
        <fullName evidence="1 3">Uncharacterized protein</fullName>
    </submittedName>
</protein>
<name>A0A183TPK6_SCHSO</name>
<reference evidence="1 2" key="2">
    <citation type="submission" date="2018-11" db="EMBL/GenBank/DDBJ databases">
        <authorList>
            <consortium name="Pathogen Informatics"/>
        </authorList>
    </citation>
    <scope>NUCLEOTIDE SEQUENCE [LARGE SCALE GENOMIC DNA]</scope>
    <source>
        <strain evidence="1 2">NST_G2</strain>
    </source>
</reference>
<evidence type="ECO:0000313" key="2">
    <source>
        <dbReference type="Proteomes" id="UP000275846"/>
    </source>
</evidence>
<evidence type="ECO:0000313" key="3">
    <source>
        <dbReference type="WBParaSite" id="SSLN_0001909801-mRNA-1"/>
    </source>
</evidence>
<proteinExistence type="predicted"/>
<dbReference type="AlphaFoldDB" id="A0A183TPK6"/>
<dbReference type="Proteomes" id="UP000275846">
    <property type="component" value="Unassembled WGS sequence"/>
</dbReference>
<evidence type="ECO:0000313" key="1">
    <source>
        <dbReference type="EMBL" id="VDM04790.1"/>
    </source>
</evidence>
<dbReference type="WBParaSite" id="SSLN_0001909801-mRNA-1">
    <property type="protein sequence ID" value="SSLN_0001909801-mRNA-1"/>
    <property type="gene ID" value="SSLN_0001909801"/>
</dbReference>
<dbReference type="OrthoDB" id="6312830at2759"/>
<gene>
    <name evidence="1" type="ORF">SSLN_LOCUS18404</name>
</gene>
<reference evidence="3" key="1">
    <citation type="submission" date="2016-06" db="UniProtKB">
        <authorList>
            <consortium name="WormBaseParasite"/>
        </authorList>
    </citation>
    <scope>IDENTIFICATION</scope>
</reference>
<accession>A0A183TPK6</accession>
<dbReference type="EMBL" id="UYSU01044344">
    <property type="protein sequence ID" value="VDM04790.1"/>
    <property type="molecule type" value="Genomic_DNA"/>
</dbReference>
<sequence>MGVSKVALRFRIAAVLEQFDDFDCTAEKPMQKMLHFSRAETYGVFKVDISCAIFGADNLTVFDLLFNCRWSRLHHQTTELNLRGISSSEVPSQLADLGHGPT</sequence>
<organism evidence="3">
    <name type="scientific">Schistocephalus solidus</name>
    <name type="common">Tapeworm</name>
    <dbReference type="NCBI Taxonomy" id="70667"/>
    <lineage>
        <taxon>Eukaryota</taxon>
        <taxon>Metazoa</taxon>
        <taxon>Spiralia</taxon>
        <taxon>Lophotrochozoa</taxon>
        <taxon>Platyhelminthes</taxon>
        <taxon>Cestoda</taxon>
        <taxon>Eucestoda</taxon>
        <taxon>Diphyllobothriidea</taxon>
        <taxon>Diphyllobothriidae</taxon>
        <taxon>Schistocephalus</taxon>
    </lineage>
</organism>